<dbReference type="AlphaFoldDB" id="A0A2P2P2L2"/>
<protein>
    <submittedName>
        <fullName evidence="2">Uncharacterized protein</fullName>
    </submittedName>
</protein>
<name>A0A2P2P2L2_RHIMU</name>
<accession>A0A2P2P2L2</accession>
<evidence type="ECO:0000256" key="1">
    <source>
        <dbReference type="SAM" id="Phobius"/>
    </source>
</evidence>
<keyword evidence="1" id="KW-0472">Membrane</keyword>
<reference evidence="2" key="1">
    <citation type="submission" date="2018-02" db="EMBL/GenBank/DDBJ databases">
        <title>Rhizophora mucronata_Transcriptome.</title>
        <authorList>
            <person name="Meera S.P."/>
            <person name="Sreeshan A."/>
            <person name="Augustine A."/>
        </authorList>
    </citation>
    <scope>NUCLEOTIDE SEQUENCE</scope>
    <source>
        <tissue evidence="2">Leaf</tissue>
    </source>
</reference>
<sequence>MSDRFSFSLFPFFFLVASFLFSLVMWVFGWFD</sequence>
<evidence type="ECO:0000313" key="2">
    <source>
        <dbReference type="EMBL" id="MBX48984.1"/>
    </source>
</evidence>
<feature type="transmembrane region" description="Helical" evidence="1">
    <location>
        <begin position="12"/>
        <end position="31"/>
    </location>
</feature>
<keyword evidence="1" id="KW-1133">Transmembrane helix</keyword>
<proteinExistence type="predicted"/>
<keyword evidence="1" id="KW-0812">Transmembrane</keyword>
<dbReference type="EMBL" id="GGEC01068500">
    <property type="protein sequence ID" value="MBX48984.1"/>
    <property type="molecule type" value="Transcribed_RNA"/>
</dbReference>
<organism evidence="2">
    <name type="scientific">Rhizophora mucronata</name>
    <name type="common">Asiatic mangrove</name>
    <dbReference type="NCBI Taxonomy" id="61149"/>
    <lineage>
        <taxon>Eukaryota</taxon>
        <taxon>Viridiplantae</taxon>
        <taxon>Streptophyta</taxon>
        <taxon>Embryophyta</taxon>
        <taxon>Tracheophyta</taxon>
        <taxon>Spermatophyta</taxon>
        <taxon>Magnoliopsida</taxon>
        <taxon>eudicotyledons</taxon>
        <taxon>Gunneridae</taxon>
        <taxon>Pentapetalae</taxon>
        <taxon>rosids</taxon>
        <taxon>fabids</taxon>
        <taxon>Malpighiales</taxon>
        <taxon>Rhizophoraceae</taxon>
        <taxon>Rhizophora</taxon>
    </lineage>
</organism>